<protein>
    <submittedName>
        <fullName evidence="9">Cytochrome c biogenesis protein CcdA</fullName>
    </submittedName>
</protein>
<keyword evidence="3 7" id="KW-0812">Transmembrane</keyword>
<dbReference type="OrthoDB" id="4332145at2"/>
<keyword evidence="10" id="KW-1185">Reference proteome</keyword>
<evidence type="ECO:0000259" key="8">
    <source>
        <dbReference type="Pfam" id="PF02683"/>
    </source>
</evidence>
<feature type="domain" description="Cytochrome C biogenesis protein transmembrane" evidence="8">
    <location>
        <begin position="6"/>
        <end position="171"/>
    </location>
</feature>
<feature type="compositionally biased region" description="Basic and acidic residues" evidence="6">
    <location>
        <begin position="282"/>
        <end position="295"/>
    </location>
</feature>
<comment type="similarity">
    <text evidence="2">Belongs to the DsbD family.</text>
</comment>
<feature type="transmembrane region" description="Helical" evidence="7">
    <location>
        <begin position="74"/>
        <end position="96"/>
    </location>
</feature>
<keyword evidence="4 7" id="KW-1133">Transmembrane helix</keyword>
<evidence type="ECO:0000256" key="6">
    <source>
        <dbReference type="SAM" id="MobiDB-lite"/>
    </source>
</evidence>
<dbReference type="PANTHER" id="PTHR31272:SF4">
    <property type="entry name" value="CYTOCHROME C-TYPE BIOGENESIS PROTEIN HI_1454-RELATED"/>
    <property type="match status" value="1"/>
</dbReference>
<comment type="caution">
    <text evidence="9">The sequence shown here is derived from an EMBL/GenBank/DDBJ whole genome shotgun (WGS) entry which is preliminary data.</text>
</comment>
<evidence type="ECO:0000256" key="5">
    <source>
        <dbReference type="ARBA" id="ARBA00023136"/>
    </source>
</evidence>
<reference evidence="9 10" key="1">
    <citation type="submission" date="2019-03" db="EMBL/GenBank/DDBJ databases">
        <title>Draft genome sequences of novel Actinobacteria.</title>
        <authorList>
            <person name="Sahin N."/>
            <person name="Ay H."/>
            <person name="Saygin H."/>
        </authorList>
    </citation>
    <scope>NUCLEOTIDE SEQUENCE [LARGE SCALE GENOMIC DNA]</scope>
    <source>
        <strain evidence="9 10">7K502</strain>
    </source>
</reference>
<accession>A0A4R4XSU5</accession>
<dbReference type="InterPro" id="IPR051790">
    <property type="entry name" value="Cytochrome_c-biogenesis_DsbD"/>
</dbReference>
<dbReference type="AlphaFoldDB" id="A0A4R4XSU5"/>
<evidence type="ECO:0000256" key="2">
    <source>
        <dbReference type="ARBA" id="ARBA00006143"/>
    </source>
</evidence>
<evidence type="ECO:0000256" key="7">
    <source>
        <dbReference type="SAM" id="Phobius"/>
    </source>
</evidence>
<dbReference type="RefSeq" id="WP_132495170.1">
    <property type="nucleotide sequence ID" value="NZ_SMKW01000145.1"/>
</dbReference>
<feature type="transmembrane region" description="Helical" evidence="7">
    <location>
        <begin position="249"/>
        <end position="267"/>
    </location>
</feature>
<evidence type="ECO:0000256" key="1">
    <source>
        <dbReference type="ARBA" id="ARBA00004141"/>
    </source>
</evidence>
<dbReference type="PANTHER" id="PTHR31272">
    <property type="entry name" value="CYTOCHROME C-TYPE BIOGENESIS PROTEIN HI_1454-RELATED"/>
    <property type="match status" value="1"/>
</dbReference>
<evidence type="ECO:0000313" key="9">
    <source>
        <dbReference type="EMBL" id="TDD34355.1"/>
    </source>
</evidence>
<organism evidence="9 10">
    <name type="scientific">Saccharopolyspora elongata</name>
    <dbReference type="NCBI Taxonomy" id="2530387"/>
    <lineage>
        <taxon>Bacteria</taxon>
        <taxon>Bacillati</taxon>
        <taxon>Actinomycetota</taxon>
        <taxon>Actinomycetes</taxon>
        <taxon>Pseudonocardiales</taxon>
        <taxon>Pseudonocardiaceae</taxon>
        <taxon>Saccharopolyspora</taxon>
    </lineage>
</organism>
<feature type="transmembrane region" description="Helical" evidence="7">
    <location>
        <begin position="116"/>
        <end position="142"/>
    </location>
</feature>
<proteinExistence type="inferred from homology"/>
<dbReference type="GO" id="GO:0016020">
    <property type="term" value="C:membrane"/>
    <property type="evidence" value="ECO:0007669"/>
    <property type="project" value="UniProtKB-SubCell"/>
</dbReference>
<dbReference type="InterPro" id="IPR003834">
    <property type="entry name" value="Cyt_c_assmbl_TM_dom"/>
</dbReference>
<evidence type="ECO:0000313" key="10">
    <source>
        <dbReference type="Proteomes" id="UP000294947"/>
    </source>
</evidence>
<comment type="subcellular location">
    <subcellularLocation>
        <location evidence="1">Membrane</location>
        <topology evidence="1">Multi-pass membrane protein</topology>
    </subcellularLocation>
</comment>
<evidence type="ECO:0000256" key="4">
    <source>
        <dbReference type="ARBA" id="ARBA00022989"/>
    </source>
</evidence>
<feature type="transmembrane region" description="Helical" evidence="7">
    <location>
        <begin position="45"/>
        <end position="68"/>
    </location>
</feature>
<dbReference type="Pfam" id="PF02683">
    <property type="entry name" value="DsbD_TM"/>
    <property type="match status" value="1"/>
</dbReference>
<dbReference type="Proteomes" id="UP000294947">
    <property type="component" value="Unassembled WGS sequence"/>
</dbReference>
<dbReference type="GO" id="GO:0017004">
    <property type="term" value="P:cytochrome complex assembly"/>
    <property type="evidence" value="ECO:0007669"/>
    <property type="project" value="InterPro"/>
</dbReference>
<gene>
    <name evidence="9" type="ORF">E1288_44525</name>
</gene>
<evidence type="ECO:0000256" key="3">
    <source>
        <dbReference type="ARBA" id="ARBA00022692"/>
    </source>
</evidence>
<feature type="region of interest" description="Disordered" evidence="6">
    <location>
        <begin position="273"/>
        <end position="295"/>
    </location>
</feature>
<sequence length="295" mass="30789">MTIGYFGAFLGGVLSLLSPCSALLVPAFFAYAFADRVRLLLRTGIFYLGLATTLVPMGMAAGSIGAVLNEHRDLVVLIGGSIMIVLGAGQIFGLGFGSTAAQRLSGRIKISSALSVYLLGTVYGLAGFCAGPLLGSVLTIAMTGANPAYGGLLLAIYALGMAVPLFLIAALWDRFDLGRRRWLRGRELKLGPLRVHSTTLLSGLVFITLGAVFLATDGTGSLGGIISIDAQFAAQAWVQHVSALISDQLVVAGVVLLLLAGLGWALLATRRTSRGHGTSNHAPDELDNEPHRAKE</sequence>
<dbReference type="EMBL" id="SMKW01000145">
    <property type="protein sequence ID" value="TDD34355.1"/>
    <property type="molecule type" value="Genomic_DNA"/>
</dbReference>
<keyword evidence="5 7" id="KW-0472">Membrane</keyword>
<name>A0A4R4XSU5_9PSEU</name>
<feature type="transmembrane region" description="Helical" evidence="7">
    <location>
        <begin position="193"/>
        <end position="215"/>
    </location>
</feature>
<feature type="transmembrane region" description="Helical" evidence="7">
    <location>
        <begin position="6"/>
        <end position="33"/>
    </location>
</feature>
<feature type="transmembrane region" description="Helical" evidence="7">
    <location>
        <begin position="148"/>
        <end position="172"/>
    </location>
</feature>